<reference evidence="10 11" key="1">
    <citation type="submission" date="2019-01" db="EMBL/GenBank/DDBJ databases">
        <title>Filimonas sp. strain TTM-71.</title>
        <authorList>
            <person name="Chen W.-M."/>
        </authorList>
    </citation>
    <scope>NUCLEOTIDE SEQUENCE [LARGE SCALE GENOMIC DNA]</scope>
    <source>
        <strain evidence="10 11">TTM-71</strain>
    </source>
</reference>
<dbReference type="GO" id="GO:0015949">
    <property type="term" value="P:nucleobase-containing small molecule interconversion"/>
    <property type="evidence" value="ECO:0007669"/>
    <property type="project" value="TreeGrafter"/>
</dbReference>
<keyword evidence="8" id="KW-0963">Cytoplasm</keyword>
<dbReference type="InterPro" id="IPR011994">
    <property type="entry name" value="Cytidylate_kinase_dom"/>
</dbReference>
<evidence type="ECO:0000256" key="2">
    <source>
        <dbReference type="ARBA" id="ARBA00022679"/>
    </source>
</evidence>
<keyword evidence="5 8" id="KW-0067">ATP-binding</keyword>
<evidence type="ECO:0000256" key="8">
    <source>
        <dbReference type="HAMAP-Rule" id="MF_00238"/>
    </source>
</evidence>
<dbReference type="InterPro" id="IPR027417">
    <property type="entry name" value="P-loop_NTPase"/>
</dbReference>
<evidence type="ECO:0000313" key="11">
    <source>
        <dbReference type="Proteomes" id="UP000290545"/>
    </source>
</evidence>
<dbReference type="EMBL" id="SDHZ01000001">
    <property type="protein sequence ID" value="RXK85797.1"/>
    <property type="molecule type" value="Genomic_DNA"/>
</dbReference>
<feature type="domain" description="Cytidylate kinase" evidence="9">
    <location>
        <begin position="6"/>
        <end position="221"/>
    </location>
</feature>
<keyword evidence="11" id="KW-1185">Reference proteome</keyword>
<evidence type="ECO:0000256" key="7">
    <source>
        <dbReference type="ARBA" id="ARBA00048478"/>
    </source>
</evidence>
<evidence type="ECO:0000256" key="4">
    <source>
        <dbReference type="ARBA" id="ARBA00022777"/>
    </source>
</evidence>
<evidence type="ECO:0000259" key="9">
    <source>
        <dbReference type="Pfam" id="PF02224"/>
    </source>
</evidence>
<comment type="similarity">
    <text evidence="1 8">Belongs to the cytidylate kinase family. Type 1 subfamily.</text>
</comment>
<dbReference type="HAMAP" id="MF_00238">
    <property type="entry name" value="Cytidyl_kinase_type1"/>
    <property type="match status" value="1"/>
</dbReference>
<evidence type="ECO:0000256" key="1">
    <source>
        <dbReference type="ARBA" id="ARBA00009427"/>
    </source>
</evidence>
<dbReference type="Gene3D" id="3.40.50.300">
    <property type="entry name" value="P-loop containing nucleotide triphosphate hydrolases"/>
    <property type="match status" value="1"/>
</dbReference>
<gene>
    <name evidence="8" type="primary">cmk</name>
    <name evidence="10" type="ORF">ESB13_03010</name>
</gene>
<dbReference type="OrthoDB" id="9807434at2"/>
<comment type="catalytic activity">
    <reaction evidence="7 8">
        <text>CMP + ATP = CDP + ADP</text>
        <dbReference type="Rhea" id="RHEA:11600"/>
        <dbReference type="ChEBI" id="CHEBI:30616"/>
        <dbReference type="ChEBI" id="CHEBI:58069"/>
        <dbReference type="ChEBI" id="CHEBI:60377"/>
        <dbReference type="ChEBI" id="CHEBI:456216"/>
        <dbReference type="EC" id="2.7.4.25"/>
    </reaction>
</comment>
<comment type="caution">
    <text evidence="10">The sequence shown here is derived from an EMBL/GenBank/DDBJ whole genome shotgun (WGS) entry which is preliminary data.</text>
</comment>
<proteinExistence type="inferred from homology"/>
<dbReference type="PANTHER" id="PTHR21299:SF2">
    <property type="entry name" value="CYTIDYLATE KINASE"/>
    <property type="match status" value="1"/>
</dbReference>
<name>A0A4Q1D8W0_9BACT</name>
<dbReference type="GO" id="GO:0005829">
    <property type="term" value="C:cytosol"/>
    <property type="evidence" value="ECO:0007669"/>
    <property type="project" value="TreeGrafter"/>
</dbReference>
<dbReference type="RefSeq" id="WP_129001549.1">
    <property type="nucleotide sequence ID" value="NZ_SDHZ01000001.1"/>
</dbReference>
<accession>A0A4Q1D8W0</accession>
<keyword evidence="3 8" id="KW-0547">Nucleotide-binding</keyword>
<evidence type="ECO:0000256" key="5">
    <source>
        <dbReference type="ARBA" id="ARBA00022840"/>
    </source>
</evidence>
<dbReference type="Proteomes" id="UP000290545">
    <property type="component" value="Unassembled WGS sequence"/>
</dbReference>
<protein>
    <recommendedName>
        <fullName evidence="8">Cytidylate kinase</fullName>
        <shortName evidence="8">CK</shortName>
        <ecNumber evidence="8">2.7.4.25</ecNumber>
    </recommendedName>
    <alternativeName>
        <fullName evidence="8">Cytidine monophosphate kinase</fullName>
        <shortName evidence="8">CMP kinase</shortName>
    </alternativeName>
</protein>
<evidence type="ECO:0000313" key="10">
    <source>
        <dbReference type="EMBL" id="RXK85797.1"/>
    </source>
</evidence>
<feature type="binding site" evidence="8">
    <location>
        <begin position="10"/>
        <end position="18"/>
    </location>
    <ligand>
        <name>ATP</name>
        <dbReference type="ChEBI" id="CHEBI:30616"/>
    </ligand>
</feature>
<dbReference type="InterPro" id="IPR003136">
    <property type="entry name" value="Cytidylate_kin"/>
</dbReference>
<dbReference type="PANTHER" id="PTHR21299">
    <property type="entry name" value="CYTIDYLATE KINASE/PANTOATE-BETA-ALANINE LIGASE"/>
    <property type="match status" value="1"/>
</dbReference>
<dbReference type="GO" id="GO:0036430">
    <property type="term" value="F:CMP kinase activity"/>
    <property type="evidence" value="ECO:0007669"/>
    <property type="project" value="RHEA"/>
</dbReference>
<dbReference type="GO" id="GO:0005524">
    <property type="term" value="F:ATP binding"/>
    <property type="evidence" value="ECO:0007669"/>
    <property type="project" value="UniProtKB-UniRule"/>
</dbReference>
<evidence type="ECO:0000256" key="6">
    <source>
        <dbReference type="ARBA" id="ARBA00047615"/>
    </source>
</evidence>
<dbReference type="GO" id="GO:0036431">
    <property type="term" value="F:dCMP kinase activity"/>
    <property type="evidence" value="ECO:0007669"/>
    <property type="project" value="InterPro"/>
</dbReference>
<dbReference type="Pfam" id="PF02224">
    <property type="entry name" value="Cytidylate_kin"/>
    <property type="match status" value="1"/>
</dbReference>
<dbReference type="GO" id="GO:0006220">
    <property type="term" value="P:pyrimidine nucleotide metabolic process"/>
    <property type="evidence" value="ECO:0007669"/>
    <property type="project" value="UniProtKB-UniRule"/>
</dbReference>
<comment type="catalytic activity">
    <reaction evidence="6 8">
        <text>dCMP + ATP = dCDP + ADP</text>
        <dbReference type="Rhea" id="RHEA:25094"/>
        <dbReference type="ChEBI" id="CHEBI:30616"/>
        <dbReference type="ChEBI" id="CHEBI:57566"/>
        <dbReference type="ChEBI" id="CHEBI:58593"/>
        <dbReference type="ChEBI" id="CHEBI:456216"/>
        <dbReference type="EC" id="2.7.4.25"/>
    </reaction>
</comment>
<sequence>MRKIIITIDGFSSCGKSTLARELASELNYVFIDSGAMYRAITLYFLRHHINWEKTKAVEKALSEINLEFQPSGEPGKSDMYLNDENVELLIRDMLVSENVSAIAAIKEVREFAVEQQQKMGKRKGLVMDGRDIGTTVFPRAELKIFVTADPAVRVERRFKELYEKNPKITIEEVKSNLEMRDYIDSNREVSPLRKADDAVVLDNTNLTRKEQFEKALEWANNKIASLQS</sequence>
<dbReference type="AlphaFoldDB" id="A0A4Q1D8W0"/>
<comment type="subcellular location">
    <subcellularLocation>
        <location evidence="8">Cytoplasm</location>
    </subcellularLocation>
</comment>
<evidence type="ECO:0000256" key="3">
    <source>
        <dbReference type="ARBA" id="ARBA00022741"/>
    </source>
</evidence>
<keyword evidence="2 8" id="KW-0808">Transferase</keyword>
<dbReference type="SUPFAM" id="SSF52540">
    <property type="entry name" value="P-loop containing nucleoside triphosphate hydrolases"/>
    <property type="match status" value="1"/>
</dbReference>
<keyword evidence="4 8" id="KW-0418">Kinase</keyword>
<organism evidence="10 11">
    <name type="scientific">Filimonas effusa</name>
    <dbReference type="NCBI Taxonomy" id="2508721"/>
    <lineage>
        <taxon>Bacteria</taxon>
        <taxon>Pseudomonadati</taxon>
        <taxon>Bacteroidota</taxon>
        <taxon>Chitinophagia</taxon>
        <taxon>Chitinophagales</taxon>
        <taxon>Chitinophagaceae</taxon>
        <taxon>Filimonas</taxon>
    </lineage>
</organism>
<dbReference type="EC" id="2.7.4.25" evidence="8"/>
<dbReference type="CDD" id="cd02020">
    <property type="entry name" value="CMPK"/>
    <property type="match status" value="1"/>
</dbReference>
<dbReference type="NCBIfam" id="TIGR00017">
    <property type="entry name" value="cmk"/>
    <property type="match status" value="1"/>
</dbReference>